<evidence type="ECO:0000313" key="3">
    <source>
        <dbReference type="Proteomes" id="UP000535437"/>
    </source>
</evidence>
<comment type="caution">
    <text evidence="2">The sequence shown here is derived from an EMBL/GenBank/DDBJ whole genome shotgun (WGS) entry which is preliminary data.</text>
</comment>
<protein>
    <submittedName>
        <fullName evidence="2">Uncharacterized protein</fullName>
    </submittedName>
</protein>
<evidence type="ECO:0000313" key="2">
    <source>
        <dbReference type="EMBL" id="NYJ77777.1"/>
    </source>
</evidence>
<sequence>MSSPENQTSPRSTGSRLPVIASLIALGTVFWMPHFALTVALGTLLICGLSWKDGSRQLLVGSLIASGLALLIATARFSGLLP</sequence>
<dbReference type="AlphaFoldDB" id="A0A7Z0GKN2"/>
<keyword evidence="1" id="KW-0472">Membrane</keyword>
<dbReference type="Proteomes" id="UP000535437">
    <property type="component" value="Unassembled WGS sequence"/>
</dbReference>
<dbReference type="RefSeq" id="WP_179541214.1">
    <property type="nucleotide sequence ID" value="NZ_BAAALL010000002.1"/>
</dbReference>
<feature type="transmembrane region" description="Helical" evidence="1">
    <location>
        <begin position="20"/>
        <end position="46"/>
    </location>
</feature>
<keyword evidence="1" id="KW-0812">Transmembrane</keyword>
<gene>
    <name evidence="2" type="ORF">HNR09_001188</name>
</gene>
<dbReference type="EMBL" id="JACCFY010000001">
    <property type="protein sequence ID" value="NYJ77777.1"/>
    <property type="molecule type" value="Genomic_DNA"/>
</dbReference>
<name>A0A7Z0GKN2_9MICC</name>
<accession>A0A7Z0GKN2</accession>
<evidence type="ECO:0000256" key="1">
    <source>
        <dbReference type="SAM" id="Phobius"/>
    </source>
</evidence>
<keyword evidence="1" id="KW-1133">Transmembrane helix</keyword>
<feature type="transmembrane region" description="Helical" evidence="1">
    <location>
        <begin position="58"/>
        <end position="77"/>
    </location>
</feature>
<proteinExistence type="predicted"/>
<reference evidence="2 3" key="1">
    <citation type="submission" date="2020-07" db="EMBL/GenBank/DDBJ databases">
        <title>Sequencing the genomes of 1000 actinobacteria strains.</title>
        <authorList>
            <person name="Klenk H.-P."/>
        </authorList>
    </citation>
    <scope>NUCLEOTIDE SEQUENCE [LARGE SCALE GENOMIC DNA]</scope>
    <source>
        <strain evidence="2 3">DSM 15475</strain>
    </source>
</reference>
<organism evidence="2 3">
    <name type="scientific">Nesterenkonia xinjiangensis</name>
    <dbReference type="NCBI Taxonomy" id="225327"/>
    <lineage>
        <taxon>Bacteria</taxon>
        <taxon>Bacillati</taxon>
        <taxon>Actinomycetota</taxon>
        <taxon>Actinomycetes</taxon>
        <taxon>Micrococcales</taxon>
        <taxon>Micrococcaceae</taxon>
        <taxon>Nesterenkonia</taxon>
    </lineage>
</organism>
<keyword evidence="3" id="KW-1185">Reference proteome</keyword>